<dbReference type="KEGG" id="carl:PXC00_04010"/>
<sequence length="124" mass="13784">MAKLFDFARLIKKYADVFTFQGAVAGGSYKGGQWVPGAPPEPVKLQGAIMPLSEQRVYQSGGTYTTQDRQLYLYRPLPDALDGAKVGYQGHTYSVEQDVDWSAYADVYAYVLRRVSKFEKSAGN</sequence>
<gene>
    <name evidence="1" type="ORF">PXC00_04010</name>
</gene>
<reference evidence="1 2" key="1">
    <citation type="submission" date="2024-06" db="EMBL/GenBank/DDBJ databases">
        <title>Caproicibacterium argilliputei sp. nov, a novel caproic acid producing anaerobic bacterium isolated from pit mud.</title>
        <authorList>
            <person name="Xia S."/>
        </authorList>
    </citation>
    <scope>NUCLEOTIDE SEQUENCE [LARGE SCALE GENOMIC DNA]</scope>
    <source>
        <strain evidence="1 2">ZCY20-5</strain>
    </source>
</reference>
<evidence type="ECO:0000313" key="1">
    <source>
        <dbReference type="EMBL" id="WOC33052.1"/>
    </source>
</evidence>
<dbReference type="AlphaFoldDB" id="A0AA97DC99"/>
<dbReference type="RefSeq" id="WP_275846940.1">
    <property type="nucleotide sequence ID" value="NZ_CP135996.1"/>
</dbReference>
<name>A0AA97DC99_9FIRM</name>
<protein>
    <submittedName>
        <fullName evidence="1">Uncharacterized protein</fullName>
    </submittedName>
</protein>
<organism evidence="1 2">
    <name type="scientific">Caproicibacterium argilliputei</name>
    <dbReference type="NCBI Taxonomy" id="3030016"/>
    <lineage>
        <taxon>Bacteria</taxon>
        <taxon>Bacillati</taxon>
        <taxon>Bacillota</taxon>
        <taxon>Clostridia</taxon>
        <taxon>Eubacteriales</taxon>
        <taxon>Oscillospiraceae</taxon>
        <taxon>Caproicibacterium</taxon>
    </lineage>
</organism>
<reference evidence="2" key="2">
    <citation type="submission" date="2024-06" db="EMBL/GenBank/DDBJ databases">
        <title>Caproicibacterium argilliputei sp. nov, a novel caproic acid producing anaerobic bacterium isolated from pit mud.</title>
        <authorList>
            <person name="Zeng C."/>
        </authorList>
    </citation>
    <scope>NUCLEOTIDE SEQUENCE [LARGE SCALE GENOMIC DNA]</scope>
    <source>
        <strain evidence="2">ZCY20-5</strain>
    </source>
</reference>
<reference evidence="2" key="3">
    <citation type="submission" date="2024-06" db="EMBL/GenBank/DDBJ databases">
        <authorList>
            <person name="Zeng C."/>
        </authorList>
    </citation>
    <scope>NUCLEOTIDE SEQUENCE [LARGE SCALE GENOMIC DNA]</scope>
    <source>
        <strain evidence="2">ZCY20-5</strain>
    </source>
</reference>
<dbReference type="EMBL" id="CP135996">
    <property type="protein sequence ID" value="WOC33052.1"/>
    <property type="molecule type" value="Genomic_DNA"/>
</dbReference>
<dbReference type="Proteomes" id="UP001300604">
    <property type="component" value="Chromosome"/>
</dbReference>
<accession>A0AA97DC99</accession>
<proteinExistence type="predicted"/>
<keyword evidence="2" id="KW-1185">Reference proteome</keyword>
<evidence type="ECO:0000313" key="2">
    <source>
        <dbReference type="Proteomes" id="UP001300604"/>
    </source>
</evidence>